<dbReference type="EMBL" id="JAKEVZ010000027">
    <property type="protein sequence ID" value="MCF1753331.1"/>
    <property type="molecule type" value="Genomic_DNA"/>
</dbReference>
<comment type="caution">
    <text evidence="1">The sequence shown here is derived from an EMBL/GenBank/DDBJ whole genome shotgun (WGS) entry which is preliminary data.</text>
</comment>
<evidence type="ECO:0000313" key="2">
    <source>
        <dbReference type="Proteomes" id="UP001201449"/>
    </source>
</evidence>
<organism evidence="1 2">
    <name type="scientific">Mariniradius sediminis</name>
    <dbReference type="NCBI Taxonomy" id="2909237"/>
    <lineage>
        <taxon>Bacteria</taxon>
        <taxon>Pseudomonadati</taxon>
        <taxon>Bacteroidota</taxon>
        <taxon>Cytophagia</taxon>
        <taxon>Cytophagales</taxon>
        <taxon>Cyclobacteriaceae</taxon>
        <taxon>Mariniradius</taxon>
    </lineage>
</organism>
<sequence>MTSAALSVLMYLPPIEFFVAVSGFERLAFDPSAPYQKQTYRNRARILLANKVDTLTVPVHSGRKKMPYKDMRIDYSQKWKNVHLRGIQSGYGKAPFFEFYFPYFEEVFDKDLTFLWDMNWELLTVCLKLLGLNISLQEMENLEAVAHIDGLGGICDPKADFSARSFMTEVPYSQMFGRDFEPNLSVLDLLFCKGPESKVVLNLSKKINEQSVF</sequence>
<proteinExistence type="predicted"/>
<gene>
    <name evidence="1" type="ORF">L0U89_19880</name>
</gene>
<reference evidence="1 2" key="1">
    <citation type="submission" date="2022-01" db="EMBL/GenBank/DDBJ databases">
        <title>Mariniradius saccharolyticus sp. nov., isolated from sediment of a river.</title>
        <authorList>
            <person name="Liu H."/>
        </authorList>
    </citation>
    <scope>NUCLEOTIDE SEQUENCE [LARGE SCALE GENOMIC DNA]</scope>
    <source>
        <strain evidence="1 2">RY-2</strain>
    </source>
</reference>
<dbReference type="Pfam" id="PF08889">
    <property type="entry name" value="WbqC"/>
    <property type="match status" value="2"/>
</dbReference>
<dbReference type="Proteomes" id="UP001201449">
    <property type="component" value="Unassembled WGS sequence"/>
</dbReference>
<keyword evidence="2" id="KW-1185">Reference proteome</keyword>
<dbReference type="InterPro" id="IPR014985">
    <property type="entry name" value="WbqC"/>
</dbReference>
<evidence type="ECO:0000313" key="1">
    <source>
        <dbReference type="EMBL" id="MCF1753331.1"/>
    </source>
</evidence>
<accession>A0ABS9C078</accession>
<protein>
    <submittedName>
        <fullName evidence="1">WbqC family protein</fullName>
    </submittedName>
</protein>
<dbReference type="RefSeq" id="WP_234863128.1">
    <property type="nucleotide sequence ID" value="NZ_JAKEVZ010000027.1"/>
</dbReference>
<name>A0ABS9C078_9BACT</name>